<evidence type="ECO:0000313" key="3">
    <source>
        <dbReference type="Proteomes" id="UP000269271"/>
    </source>
</evidence>
<feature type="compositionally biased region" description="Polar residues" evidence="1">
    <location>
        <begin position="8"/>
        <end position="18"/>
    </location>
</feature>
<feature type="compositionally biased region" description="Basic residues" evidence="1">
    <location>
        <begin position="35"/>
        <end position="46"/>
    </location>
</feature>
<gene>
    <name evidence="2" type="ORF">DF037_20420</name>
</gene>
<dbReference type="EMBL" id="QTQX01000013">
    <property type="protein sequence ID" value="RQT26056.1"/>
    <property type="molecule type" value="Genomic_DNA"/>
</dbReference>
<reference evidence="2 3" key="1">
    <citation type="submission" date="2018-08" db="EMBL/GenBank/DDBJ databases">
        <title>Comparative analysis of Burkholderia isolates from Puerto Rico.</title>
        <authorList>
            <person name="Hall C."/>
            <person name="Sahl J."/>
            <person name="Wagner D."/>
        </authorList>
    </citation>
    <scope>NUCLEOTIDE SEQUENCE [LARGE SCALE GENOMIC DNA]</scope>
    <source>
        <strain evidence="2 3">Bp9001</strain>
    </source>
</reference>
<name>A0A3N8R2U0_9BURK</name>
<proteinExistence type="predicted"/>
<dbReference type="Proteomes" id="UP000269271">
    <property type="component" value="Unassembled WGS sequence"/>
</dbReference>
<evidence type="ECO:0000256" key="1">
    <source>
        <dbReference type="SAM" id="MobiDB-lite"/>
    </source>
</evidence>
<protein>
    <submittedName>
        <fullName evidence="2">Uncharacterized protein</fullName>
    </submittedName>
</protein>
<feature type="region of interest" description="Disordered" evidence="1">
    <location>
        <begin position="1"/>
        <end position="50"/>
    </location>
</feature>
<comment type="caution">
    <text evidence="2">The sequence shown here is derived from an EMBL/GenBank/DDBJ whole genome shotgun (WGS) entry which is preliminary data.</text>
</comment>
<organism evidence="2 3">
    <name type="scientific">Burkholderia contaminans</name>
    <dbReference type="NCBI Taxonomy" id="488447"/>
    <lineage>
        <taxon>Bacteria</taxon>
        <taxon>Pseudomonadati</taxon>
        <taxon>Pseudomonadota</taxon>
        <taxon>Betaproteobacteria</taxon>
        <taxon>Burkholderiales</taxon>
        <taxon>Burkholderiaceae</taxon>
        <taxon>Burkholderia</taxon>
        <taxon>Burkholderia cepacia complex</taxon>
    </lineage>
</organism>
<evidence type="ECO:0000313" key="2">
    <source>
        <dbReference type="EMBL" id="RQT26056.1"/>
    </source>
</evidence>
<accession>A0A3N8R2U0</accession>
<sequence>MTMPFCDQQDSSKFQQGKENPAIGSKMDGGYVVTRPRHTRRPRRKFSTGFTDMNQADRDAFDAFFDSVHGGSVIFTYIHPTTKEQILVRFTPDTELNWKYSGVGKNFRWDVDFKLEEA</sequence>
<dbReference type="AlphaFoldDB" id="A0A3N8R2U0"/>